<dbReference type="PANTHER" id="PTHR48082">
    <property type="entry name" value="ATP SYNTHASE SUBUNIT ALPHA, MITOCHONDRIAL"/>
    <property type="match status" value="1"/>
</dbReference>
<proteinExistence type="predicted"/>
<reference evidence="1 2" key="1">
    <citation type="journal article" date="2013" name="Nat. Commun.">
        <title>Genome analysis reveals insights into physiology and longevity of the Brandt's bat Myotis brandtii.</title>
        <authorList>
            <person name="Seim I."/>
            <person name="Fang X."/>
            <person name="Xiong Z."/>
            <person name="Lobanov A.V."/>
            <person name="Huang Z."/>
            <person name="Ma S."/>
            <person name="Feng Y."/>
            <person name="Turanov A.A."/>
            <person name="Zhu Y."/>
            <person name="Lenz T.L."/>
            <person name="Gerashchenko M.V."/>
            <person name="Fan D."/>
            <person name="Hee Yim S."/>
            <person name="Yao X."/>
            <person name="Jordan D."/>
            <person name="Xiong Y."/>
            <person name="Ma Y."/>
            <person name="Lyapunov A.N."/>
            <person name="Chen G."/>
            <person name="Kulakova O.I."/>
            <person name="Sun Y."/>
            <person name="Lee S.G."/>
            <person name="Bronson R.T."/>
            <person name="Moskalev A.A."/>
            <person name="Sunyaev S.R."/>
            <person name="Zhang G."/>
            <person name="Krogh A."/>
            <person name="Wang J."/>
            <person name="Gladyshev V.N."/>
        </authorList>
    </citation>
    <scope>NUCLEOTIDE SEQUENCE [LARGE SCALE GENOMIC DNA]</scope>
</reference>
<dbReference type="GO" id="GO:0043531">
    <property type="term" value="F:ADP binding"/>
    <property type="evidence" value="ECO:0007669"/>
    <property type="project" value="TreeGrafter"/>
</dbReference>
<organism evidence="1 2">
    <name type="scientific">Myotis brandtii</name>
    <name type="common">Brandt's bat</name>
    <dbReference type="NCBI Taxonomy" id="109478"/>
    <lineage>
        <taxon>Eukaryota</taxon>
        <taxon>Metazoa</taxon>
        <taxon>Chordata</taxon>
        <taxon>Craniata</taxon>
        <taxon>Vertebrata</taxon>
        <taxon>Euteleostomi</taxon>
        <taxon>Mammalia</taxon>
        <taxon>Eutheria</taxon>
        <taxon>Laurasiatheria</taxon>
        <taxon>Chiroptera</taxon>
        <taxon>Yangochiroptera</taxon>
        <taxon>Vespertilionidae</taxon>
        <taxon>Myotis</taxon>
    </lineage>
</organism>
<evidence type="ECO:0000313" key="2">
    <source>
        <dbReference type="Proteomes" id="UP000052978"/>
    </source>
</evidence>
<dbReference type="PANTHER" id="PTHR48082:SF2">
    <property type="entry name" value="ATP SYNTHASE SUBUNIT ALPHA, MITOCHONDRIAL"/>
    <property type="match status" value="1"/>
</dbReference>
<gene>
    <name evidence="1" type="ORF">D623_10031470</name>
</gene>
<sequence length="117" mass="12591">MVAFSSGIEPDDVSVVFRDDKLIKEGNIVKRTGAIVDVPIDEELLGHVADALGHAIGGKGPIGSKTHGEYLDKLEPSKITKFENTFLSPVISQHQALLSNVRADGKISEQSDAKLRL</sequence>
<dbReference type="EMBL" id="KE162407">
    <property type="protein sequence ID" value="EPQ08136.1"/>
    <property type="molecule type" value="Genomic_DNA"/>
</dbReference>
<keyword evidence="2" id="KW-1185">Reference proteome</keyword>
<dbReference type="GO" id="GO:0046933">
    <property type="term" value="F:proton-transporting ATP synthase activity, rotational mechanism"/>
    <property type="evidence" value="ECO:0007669"/>
    <property type="project" value="InterPro"/>
</dbReference>
<protein>
    <submittedName>
        <fullName evidence="1">ATP synthase subunit alpha, mitochondrial</fullName>
    </submittedName>
</protein>
<evidence type="ECO:0000313" key="1">
    <source>
        <dbReference type="EMBL" id="EPQ08136.1"/>
    </source>
</evidence>
<dbReference type="InterPro" id="IPR005294">
    <property type="entry name" value="ATP_synth_F1_asu"/>
</dbReference>
<dbReference type="Proteomes" id="UP000052978">
    <property type="component" value="Unassembled WGS sequence"/>
</dbReference>
<accession>S7MUG8</accession>
<name>S7MUG8_MYOBR</name>
<dbReference type="Gene3D" id="3.40.50.12240">
    <property type="match status" value="1"/>
</dbReference>
<dbReference type="GO" id="GO:0045259">
    <property type="term" value="C:proton-transporting ATP synthase complex"/>
    <property type="evidence" value="ECO:0007669"/>
    <property type="project" value="InterPro"/>
</dbReference>
<dbReference type="AlphaFoldDB" id="S7MUG8"/>
<dbReference type="GO" id="GO:0005524">
    <property type="term" value="F:ATP binding"/>
    <property type="evidence" value="ECO:0007669"/>
    <property type="project" value="TreeGrafter"/>
</dbReference>